<comment type="catalytic activity">
    <reaction evidence="2">
        <text>1,6-anhydro-N-acetyl-beta-muramate + ATP + H2O = N-acetyl-D-muramate 6-phosphate + ADP + H(+)</text>
        <dbReference type="Rhea" id="RHEA:24952"/>
        <dbReference type="ChEBI" id="CHEBI:15377"/>
        <dbReference type="ChEBI" id="CHEBI:15378"/>
        <dbReference type="ChEBI" id="CHEBI:30616"/>
        <dbReference type="ChEBI" id="CHEBI:58690"/>
        <dbReference type="ChEBI" id="CHEBI:58722"/>
        <dbReference type="ChEBI" id="CHEBI:456216"/>
        <dbReference type="EC" id="2.7.1.170"/>
    </reaction>
</comment>
<dbReference type="Proteomes" id="UP000321750">
    <property type="component" value="Unassembled WGS sequence"/>
</dbReference>
<keyword evidence="2 3" id="KW-0418">Kinase</keyword>
<dbReference type="Gene3D" id="3.30.420.40">
    <property type="match status" value="2"/>
</dbReference>
<gene>
    <name evidence="2 3" type="primary">anmK</name>
    <name evidence="3" type="ORF">MGN01_12700</name>
</gene>
<dbReference type="GO" id="GO:0016773">
    <property type="term" value="F:phosphotransferase activity, alcohol group as acceptor"/>
    <property type="evidence" value="ECO:0007669"/>
    <property type="project" value="UniProtKB-UniRule"/>
</dbReference>
<dbReference type="GO" id="GO:0009254">
    <property type="term" value="P:peptidoglycan turnover"/>
    <property type="evidence" value="ECO:0007669"/>
    <property type="project" value="UniProtKB-UniRule"/>
</dbReference>
<comment type="function">
    <text evidence="2">Catalyzes the specific phosphorylation of 1,6-anhydro-N-acetylmuramic acid (anhMurNAc) with the simultaneous cleavage of the 1,6-anhydro ring, generating MurNAc-6-P. Is required for the utilization of anhMurNAc either imported from the medium or derived from its own cell wall murein, and thus plays a role in cell wall recycling.</text>
</comment>
<dbReference type="Pfam" id="PF03702">
    <property type="entry name" value="AnmK"/>
    <property type="match status" value="1"/>
</dbReference>
<dbReference type="PANTHER" id="PTHR30605">
    <property type="entry name" value="ANHYDRO-N-ACETYLMURAMIC ACID KINASE"/>
    <property type="match status" value="1"/>
</dbReference>
<dbReference type="GO" id="GO:0097175">
    <property type="term" value="P:1,6-anhydro-N-acetyl-beta-muramic acid catabolic process"/>
    <property type="evidence" value="ECO:0007669"/>
    <property type="project" value="UniProtKB-UniRule"/>
</dbReference>
<sequence>MGRLLTGQPAKGTGREDMAMKRAIGLMSGTSLDGVDVALIETDGEAVHVVKSRNNFLEPLGPTGYRGYEEDERVLLRAATKDAESVILPSDRPGRLPEAEEFVTRAHAEAVERFLADNGLTPADIEVIGFHGQTVIHRPQHRISIQIGDGQALADRLGIPVVSDLRRADIEAGGQGAPLVPIFHKALAEAAGFEGPFGILNIGGVANATLIDSSGGVVAFDTGPGNSLIDEWMQEREGKNLDDGGRTAARGKPDDQLLAWLLQHPFFARTPPKSLDRNWFSHKLAGQLSTEDGAATLTAFTARAVLLALDHAPERPTRWVVAGGGAKNGELMRLLNALLDAEILMADTIGWSSAFLEAQAFAYLAMRSMKGLPITFPSTTGVGEAISGGVLARPR</sequence>
<comment type="pathway">
    <text evidence="2">Amino-sugar metabolism; 1,6-anhydro-N-acetylmuramate degradation.</text>
</comment>
<comment type="caution">
    <text evidence="3">The sequence shown here is derived from an EMBL/GenBank/DDBJ whole genome shotgun (WGS) entry which is preliminary data.</text>
</comment>
<dbReference type="GO" id="GO:0016301">
    <property type="term" value="F:kinase activity"/>
    <property type="evidence" value="ECO:0007669"/>
    <property type="project" value="UniProtKB-KW"/>
</dbReference>
<keyword evidence="4" id="KW-1185">Reference proteome</keyword>
<comment type="pathway">
    <text evidence="2">Cell wall biogenesis; peptidoglycan recycling.</text>
</comment>
<evidence type="ECO:0000256" key="2">
    <source>
        <dbReference type="HAMAP-Rule" id="MF_01270"/>
    </source>
</evidence>
<feature type="binding site" evidence="2">
    <location>
        <begin position="29"/>
        <end position="36"/>
    </location>
    <ligand>
        <name>ATP</name>
        <dbReference type="ChEBI" id="CHEBI:30616"/>
    </ligand>
</feature>
<dbReference type="GO" id="GO:0006040">
    <property type="term" value="P:amino sugar metabolic process"/>
    <property type="evidence" value="ECO:0007669"/>
    <property type="project" value="InterPro"/>
</dbReference>
<keyword evidence="1 2" id="KW-0119">Carbohydrate metabolism</keyword>
<organism evidence="3 4">
    <name type="scientific">Methylobacterium gnaphalii</name>
    <dbReference type="NCBI Taxonomy" id="1010610"/>
    <lineage>
        <taxon>Bacteria</taxon>
        <taxon>Pseudomonadati</taxon>
        <taxon>Pseudomonadota</taxon>
        <taxon>Alphaproteobacteria</taxon>
        <taxon>Hyphomicrobiales</taxon>
        <taxon>Methylobacteriaceae</taxon>
        <taxon>Methylobacterium</taxon>
    </lineage>
</organism>
<dbReference type="UniPathway" id="UPA00544"/>
<dbReference type="EC" id="2.7.1.170" evidence="2"/>
<proteinExistence type="inferred from homology"/>
<keyword evidence="2" id="KW-0547">Nucleotide-binding</keyword>
<evidence type="ECO:0000313" key="4">
    <source>
        <dbReference type="Proteomes" id="UP000321750"/>
    </source>
</evidence>
<dbReference type="AlphaFoldDB" id="A0A512JHJ4"/>
<dbReference type="InterPro" id="IPR005338">
    <property type="entry name" value="Anhydro_N_Ac-Mur_kinase"/>
</dbReference>
<dbReference type="SUPFAM" id="SSF53067">
    <property type="entry name" value="Actin-like ATPase domain"/>
    <property type="match status" value="1"/>
</dbReference>
<protein>
    <recommendedName>
        <fullName evidence="2">Anhydro-N-acetylmuramic acid kinase</fullName>
        <ecNumber evidence="2">2.7.1.170</ecNumber>
    </recommendedName>
    <alternativeName>
        <fullName evidence="2">AnhMurNAc kinase</fullName>
    </alternativeName>
</protein>
<evidence type="ECO:0000313" key="3">
    <source>
        <dbReference type="EMBL" id="GEP09425.1"/>
    </source>
</evidence>
<keyword evidence="2" id="KW-0808">Transferase</keyword>
<dbReference type="NCBIfam" id="NF007141">
    <property type="entry name" value="PRK09585.1-5"/>
    <property type="match status" value="1"/>
</dbReference>
<dbReference type="PANTHER" id="PTHR30605:SF0">
    <property type="entry name" value="ANHYDRO-N-ACETYLMURAMIC ACID KINASE"/>
    <property type="match status" value="1"/>
</dbReference>
<accession>A0A512JHJ4</accession>
<name>A0A512JHJ4_9HYPH</name>
<dbReference type="HAMAP" id="MF_01270">
    <property type="entry name" value="AnhMurNAc_kinase"/>
    <property type="match status" value="1"/>
</dbReference>
<dbReference type="EMBL" id="BJZV01000005">
    <property type="protein sequence ID" value="GEP09425.1"/>
    <property type="molecule type" value="Genomic_DNA"/>
</dbReference>
<dbReference type="InterPro" id="IPR043129">
    <property type="entry name" value="ATPase_NBD"/>
</dbReference>
<reference evidence="3 4" key="1">
    <citation type="submission" date="2019-07" db="EMBL/GenBank/DDBJ databases">
        <title>Whole genome shotgun sequence of Methylobacterium gnaphalii NBRC 107716.</title>
        <authorList>
            <person name="Hosoyama A."/>
            <person name="Uohara A."/>
            <person name="Ohji S."/>
            <person name="Ichikawa N."/>
        </authorList>
    </citation>
    <scope>NUCLEOTIDE SEQUENCE [LARGE SCALE GENOMIC DNA]</scope>
    <source>
        <strain evidence="3 4">NBRC 107716</strain>
    </source>
</reference>
<keyword evidence="2" id="KW-0067">ATP-binding</keyword>
<evidence type="ECO:0000256" key="1">
    <source>
        <dbReference type="ARBA" id="ARBA00023277"/>
    </source>
</evidence>
<comment type="similarity">
    <text evidence="2">Belongs to the anhydro-N-acetylmuramic acid kinase family.</text>
</comment>
<dbReference type="GO" id="GO:0005524">
    <property type="term" value="F:ATP binding"/>
    <property type="evidence" value="ECO:0007669"/>
    <property type="project" value="UniProtKB-UniRule"/>
</dbReference>
<dbReference type="UniPathway" id="UPA00343"/>